<proteinExistence type="predicted"/>
<dbReference type="EMBL" id="QGKX02000088">
    <property type="protein sequence ID" value="KAF3588629.1"/>
    <property type="molecule type" value="Genomic_DNA"/>
</dbReference>
<evidence type="ECO:0000313" key="3">
    <source>
        <dbReference type="EMBL" id="KAF3588629.1"/>
    </source>
</evidence>
<sequence length="155" mass="17687">MNSLMFILMLFNLIQLQVACCSAINFPRLIKFELNTFGSNSSKCSLELLMFLLHNSPILKELTITSVSNFLLVPRTFLNSVPGCLLSHLEIFVWGDFGGRRHERDFVAYILANSKCLKTARISPICYYNLEEKEKIAEDIKSMYRVSASSQLITH</sequence>
<evidence type="ECO:0000313" key="4">
    <source>
        <dbReference type="Proteomes" id="UP000712600"/>
    </source>
</evidence>
<dbReference type="InterPro" id="IPR050232">
    <property type="entry name" value="FBL13/AtMIF1-like"/>
</dbReference>
<organism evidence="3 4">
    <name type="scientific">Brassica cretica</name>
    <name type="common">Mustard</name>
    <dbReference type="NCBI Taxonomy" id="69181"/>
    <lineage>
        <taxon>Eukaryota</taxon>
        <taxon>Viridiplantae</taxon>
        <taxon>Streptophyta</taxon>
        <taxon>Embryophyta</taxon>
        <taxon>Tracheophyta</taxon>
        <taxon>Spermatophyta</taxon>
        <taxon>Magnoliopsida</taxon>
        <taxon>eudicotyledons</taxon>
        <taxon>Gunneridae</taxon>
        <taxon>Pentapetalae</taxon>
        <taxon>rosids</taxon>
        <taxon>malvids</taxon>
        <taxon>Brassicales</taxon>
        <taxon>Brassicaceae</taxon>
        <taxon>Brassiceae</taxon>
        <taxon>Brassica</taxon>
    </lineage>
</organism>
<evidence type="ECO:0000256" key="1">
    <source>
        <dbReference type="SAM" id="SignalP"/>
    </source>
</evidence>
<dbReference type="Pfam" id="PF08387">
    <property type="entry name" value="FBD"/>
    <property type="match status" value="1"/>
</dbReference>
<evidence type="ECO:0000259" key="2">
    <source>
        <dbReference type="SMART" id="SM00579"/>
    </source>
</evidence>
<keyword evidence="1" id="KW-0732">Signal</keyword>
<gene>
    <name evidence="3" type="ORF">F2Q69_00032008</name>
</gene>
<name>A0A8S9S9G5_BRACR</name>
<feature type="signal peptide" evidence="1">
    <location>
        <begin position="1"/>
        <end position="23"/>
    </location>
</feature>
<accession>A0A8S9S9G5</accession>
<feature type="domain" description="FBD" evidence="2">
    <location>
        <begin position="83"/>
        <end position="155"/>
    </location>
</feature>
<dbReference type="PANTHER" id="PTHR31900:SF34">
    <property type="entry name" value="EMB|CAB62440.1-RELATED"/>
    <property type="match status" value="1"/>
</dbReference>
<reference evidence="3" key="1">
    <citation type="submission" date="2019-12" db="EMBL/GenBank/DDBJ databases">
        <title>Genome sequencing and annotation of Brassica cretica.</title>
        <authorList>
            <person name="Studholme D.J."/>
            <person name="Sarris P."/>
        </authorList>
    </citation>
    <scope>NUCLEOTIDE SEQUENCE</scope>
    <source>
        <strain evidence="3">PFS-109/04</strain>
        <tissue evidence="3">Leaf</tissue>
    </source>
</reference>
<dbReference type="Proteomes" id="UP000712600">
    <property type="component" value="Unassembled WGS sequence"/>
</dbReference>
<dbReference type="PANTHER" id="PTHR31900">
    <property type="entry name" value="F-BOX/RNI SUPERFAMILY PROTEIN-RELATED"/>
    <property type="match status" value="1"/>
</dbReference>
<feature type="chain" id="PRO_5035718404" description="FBD domain-containing protein" evidence="1">
    <location>
        <begin position="24"/>
        <end position="155"/>
    </location>
</feature>
<protein>
    <recommendedName>
        <fullName evidence="2">FBD domain-containing protein</fullName>
    </recommendedName>
</protein>
<dbReference type="AlphaFoldDB" id="A0A8S9S9G5"/>
<dbReference type="SMART" id="SM00579">
    <property type="entry name" value="FBD"/>
    <property type="match status" value="1"/>
</dbReference>
<dbReference type="InterPro" id="IPR006566">
    <property type="entry name" value="FBD"/>
</dbReference>
<comment type="caution">
    <text evidence="3">The sequence shown here is derived from an EMBL/GenBank/DDBJ whole genome shotgun (WGS) entry which is preliminary data.</text>
</comment>